<dbReference type="RefSeq" id="XP_009216271.1">
    <property type="nucleotide sequence ID" value="XM_009218007.1"/>
</dbReference>
<dbReference type="VEuPathDB" id="FungiDB:GGTG_00265"/>
<organism evidence="1">
    <name type="scientific">Gaeumannomyces tritici (strain R3-111a-1)</name>
    <name type="common">Wheat and barley take-all root rot fungus</name>
    <name type="synonym">Gaeumannomyces graminis var. tritici</name>
    <dbReference type="NCBI Taxonomy" id="644352"/>
    <lineage>
        <taxon>Eukaryota</taxon>
        <taxon>Fungi</taxon>
        <taxon>Dikarya</taxon>
        <taxon>Ascomycota</taxon>
        <taxon>Pezizomycotina</taxon>
        <taxon>Sordariomycetes</taxon>
        <taxon>Sordariomycetidae</taxon>
        <taxon>Magnaporthales</taxon>
        <taxon>Magnaporthaceae</taxon>
        <taxon>Gaeumannomyces</taxon>
    </lineage>
</organism>
<name>J3NG72_GAET3</name>
<dbReference type="AlphaFoldDB" id="J3NG72"/>
<evidence type="ECO:0000313" key="2">
    <source>
        <dbReference type="EnsemblFungi" id="EJT80262"/>
    </source>
</evidence>
<evidence type="ECO:0000313" key="3">
    <source>
        <dbReference type="Proteomes" id="UP000006039"/>
    </source>
</evidence>
<protein>
    <submittedName>
        <fullName evidence="1 2">Uncharacterized protein</fullName>
    </submittedName>
</protein>
<reference evidence="2" key="5">
    <citation type="submission" date="2018-04" db="UniProtKB">
        <authorList>
            <consortium name="EnsemblFungi"/>
        </authorList>
    </citation>
    <scope>IDENTIFICATION</scope>
    <source>
        <strain evidence="2">R3-111a-1</strain>
    </source>
</reference>
<gene>
    <name evidence="2" type="primary">20340723</name>
    <name evidence="1" type="ORF">GGTG_00265</name>
</gene>
<sequence length="133" mass="14218">MCKRNLMPSLLLERAARRLPTDHTAAAYPSNRVWVEDKESFPRMLRRAGYAVEEAVVVLGGISGRGDVEYGAGRVRGGAGGRAVRAGRAVVPHGWAGRRRVGGEGEAAVSRGVGQGRGWREGGECRCCLCLPC</sequence>
<dbReference type="OrthoDB" id="6329284at2759"/>
<dbReference type="EMBL" id="GL385395">
    <property type="protein sequence ID" value="EJT80262.1"/>
    <property type="molecule type" value="Genomic_DNA"/>
</dbReference>
<proteinExistence type="predicted"/>
<reference evidence="3" key="1">
    <citation type="submission" date="2010-07" db="EMBL/GenBank/DDBJ databases">
        <title>The genome sequence of Gaeumannomyces graminis var. tritici strain R3-111a-1.</title>
        <authorList>
            <consortium name="The Broad Institute Genome Sequencing Platform"/>
            <person name="Ma L.-J."/>
            <person name="Dead R."/>
            <person name="Young S."/>
            <person name="Zeng Q."/>
            <person name="Koehrsen M."/>
            <person name="Alvarado L."/>
            <person name="Berlin A."/>
            <person name="Chapman S.B."/>
            <person name="Chen Z."/>
            <person name="Freedman E."/>
            <person name="Gellesch M."/>
            <person name="Goldberg J."/>
            <person name="Griggs A."/>
            <person name="Gujja S."/>
            <person name="Heilman E.R."/>
            <person name="Heiman D."/>
            <person name="Hepburn T."/>
            <person name="Howarth C."/>
            <person name="Jen D."/>
            <person name="Larson L."/>
            <person name="Mehta T."/>
            <person name="Neiman D."/>
            <person name="Pearson M."/>
            <person name="Roberts A."/>
            <person name="Saif S."/>
            <person name="Shea T."/>
            <person name="Shenoy N."/>
            <person name="Sisk P."/>
            <person name="Stolte C."/>
            <person name="Sykes S."/>
            <person name="Walk T."/>
            <person name="White J."/>
            <person name="Yandava C."/>
            <person name="Haas B."/>
            <person name="Nusbaum C."/>
            <person name="Birren B."/>
        </authorList>
    </citation>
    <scope>NUCLEOTIDE SEQUENCE [LARGE SCALE GENOMIC DNA]</scope>
    <source>
        <strain evidence="3">R3-111a-1</strain>
    </source>
</reference>
<accession>J3NG72</accession>
<dbReference type="EnsemblFungi" id="EJT80262">
    <property type="protein sequence ID" value="EJT80262"/>
    <property type="gene ID" value="GGTG_00265"/>
</dbReference>
<dbReference type="Proteomes" id="UP000006039">
    <property type="component" value="Unassembled WGS sequence"/>
</dbReference>
<evidence type="ECO:0000313" key="1">
    <source>
        <dbReference type="EMBL" id="EJT80262.1"/>
    </source>
</evidence>
<dbReference type="GeneID" id="20340723"/>
<reference evidence="2" key="4">
    <citation type="journal article" date="2015" name="G3 (Bethesda)">
        <title>Genome sequences of three phytopathogenic species of the Magnaporthaceae family of fungi.</title>
        <authorList>
            <person name="Okagaki L.H."/>
            <person name="Nunes C.C."/>
            <person name="Sailsbery J."/>
            <person name="Clay B."/>
            <person name="Brown D."/>
            <person name="John T."/>
            <person name="Oh Y."/>
            <person name="Young N."/>
            <person name="Fitzgerald M."/>
            <person name="Haas B.J."/>
            <person name="Zeng Q."/>
            <person name="Young S."/>
            <person name="Adiconis X."/>
            <person name="Fan L."/>
            <person name="Levin J.Z."/>
            <person name="Mitchell T.K."/>
            <person name="Okubara P.A."/>
            <person name="Farman M.L."/>
            <person name="Kohn L.M."/>
            <person name="Birren B."/>
            <person name="Ma L.-J."/>
            <person name="Dean R.A."/>
        </authorList>
    </citation>
    <scope>NUCLEOTIDE SEQUENCE</scope>
    <source>
        <strain evidence="2">R3-111a-1</strain>
    </source>
</reference>
<dbReference type="HOGENOM" id="CLU_1906857_0_0_1"/>
<dbReference type="STRING" id="644352.J3NG72"/>
<reference evidence="1" key="2">
    <citation type="submission" date="2010-07" db="EMBL/GenBank/DDBJ databases">
        <authorList>
            <consortium name="The Broad Institute Genome Sequencing Platform"/>
            <consortium name="Broad Institute Genome Sequencing Center for Infectious Disease"/>
            <person name="Ma L.-J."/>
            <person name="Dead R."/>
            <person name="Young S."/>
            <person name="Zeng Q."/>
            <person name="Koehrsen M."/>
            <person name="Alvarado L."/>
            <person name="Berlin A."/>
            <person name="Chapman S.B."/>
            <person name="Chen Z."/>
            <person name="Freedman E."/>
            <person name="Gellesch M."/>
            <person name="Goldberg J."/>
            <person name="Griggs A."/>
            <person name="Gujja S."/>
            <person name="Heilman E.R."/>
            <person name="Heiman D."/>
            <person name="Hepburn T."/>
            <person name="Howarth C."/>
            <person name="Jen D."/>
            <person name="Larson L."/>
            <person name="Mehta T."/>
            <person name="Neiman D."/>
            <person name="Pearson M."/>
            <person name="Roberts A."/>
            <person name="Saif S."/>
            <person name="Shea T."/>
            <person name="Shenoy N."/>
            <person name="Sisk P."/>
            <person name="Stolte C."/>
            <person name="Sykes S."/>
            <person name="Walk T."/>
            <person name="White J."/>
            <person name="Yandava C."/>
            <person name="Haas B."/>
            <person name="Nusbaum C."/>
            <person name="Birren B."/>
        </authorList>
    </citation>
    <scope>NUCLEOTIDE SEQUENCE</scope>
    <source>
        <strain evidence="1">R3-111a-1</strain>
    </source>
</reference>
<dbReference type="eggNOG" id="ENOG502RUDG">
    <property type="taxonomic scope" value="Eukaryota"/>
</dbReference>
<reference evidence="1" key="3">
    <citation type="submission" date="2010-09" db="EMBL/GenBank/DDBJ databases">
        <title>Annotation of Gaeumannomyces graminis var. tritici R3-111a-1.</title>
        <authorList>
            <consortium name="The Broad Institute Genome Sequencing Platform"/>
            <person name="Ma L.-J."/>
            <person name="Dead R."/>
            <person name="Young S.K."/>
            <person name="Zeng Q."/>
            <person name="Gargeya S."/>
            <person name="Fitzgerald M."/>
            <person name="Haas B."/>
            <person name="Abouelleil A."/>
            <person name="Alvarado L."/>
            <person name="Arachchi H.M."/>
            <person name="Berlin A."/>
            <person name="Brown A."/>
            <person name="Chapman S.B."/>
            <person name="Chen Z."/>
            <person name="Dunbar C."/>
            <person name="Freedman E."/>
            <person name="Gearin G."/>
            <person name="Gellesch M."/>
            <person name="Goldberg J."/>
            <person name="Griggs A."/>
            <person name="Gujja S."/>
            <person name="Heiman D."/>
            <person name="Howarth C."/>
            <person name="Larson L."/>
            <person name="Lui A."/>
            <person name="MacDonald P.J.P."/>
            <person name="Mehta T."/>
            <person name="Montmayeur A."/>
            <person name="Murphy C."/>
            <person name="Neiman D."/>
            <person name="Pearson M."/>
            <person name="Priest M."/>
            <person name="Roberts A."/>
            <person name="Saif S."/>
            <person name="Shea T."/>
            <person name="Shenoy N."/>
            <person name="Sisk P."/>
            <person name="Stolte C."/>
            <person name="Sykes S."/>
            <person name="Yandava C."/>
            <person name="Wortman J."/>
            <person name="Nusbaum C."/>
            <person name="Birren B."/>
        </authorList>
    </citation>
    <scope>NUCLEOTIDE SEQUENCE</scope>
    <source>
        <strain evidence="1">R3-111a-1</strain>
    </source>
</reference>
<keyword evidence="3" id="KW-1185">Reference proteome</keyword>